<evidence type="ECO:0008006" key="5">
    <source>
        <dbReference type="Google" id="ProtNLM"/>
    </source>
</evidence>
<evidence type="ECO:0000256" key="1">
    <source>
        <dbReference type="SAM" id="Phobius"/>
    </source>
</evidence>
<sequence length="137" mass="15846">MIRNIAICCLVLSAVFCFAMDSNQICTYGLFEKNQLSIIAHLEGTSNDEGVVFTMIAIVSIVFAIIASLIPYKILFTFAMFFFLILELFLFNRIFTLFDYKEVIMTSISMCKNYLMLAWLFFQMLFGILSLIFIFKK</sequence>
<feature type="transmembrane region" description="Helical" evidence="1">
    <location>
        <begin position="51"/>
        <end position="70"/>
    </location>
</feature>
<dbReference type="EMBL" id="ATGI01000013">
    <property type="protein sequence ID" value="EPF75642.1"/>
    <property type="molecule type" value="Genomic_DNA"/>
</dbReference>
<keyword evidence="1" id="KW-1133">Transmembrane helix</keyword>
<evidence type="ECO:0000256" key="2">
    <source>
        <dbReference type="SAM" id="SignalP"/>
    </source>
</evidence>
<dbReference type="Proteomes" id="UP000014568">
    <property type="component" value="Unassembled WGS sequence"/>
</dbReference>
<keyword evidence="2" id="KW-0732">Signal</keyword>
<dbReference type="HOGENOM" id="CLU_1840790_0_0_6"/>
<name>S3N702_9GAMM</name>
<protein>
    <recommendedName>
        <fullName evidence="5">Lipoprotein</fullName>
    </recommendedName>
</protein>
<keyword evidence="1" id="KW-0472">Membrane</keyword>
<dbReference type="eggNOG" id="ENOG5031RJH">
    <property type="taxonomic scope" value="Bacteria"/>
</dbReference>
<feature type="signal peptide" evidence="2">
    <location>
        <begin position="1"/>
        <end position="19"/>
    </location>
</feature>
<proteinExistence type="predicted"/>
<evidence type="ECO:0000313" key="4">
    <source>
        <dbReference type="Proteomes" id="UP000014568"/>
    </source>
</evidence>
<dbReference type="AlphaFoldDB" id="S3N702"/>
<dbReference type="PATRIC" id="fig|421052.3.peg.1280"/>
<comment type="caution">
    <text evidence="3">The sequence shown here is derived from an EMBL/GenBank/DDBJ whole genome shotgun (WGS) entry which is preliminary data.</text>
</comment>
<feature type="chain" id="PRO_5004512302" description="Lipoprotein" evidence="2">
    <location>
        <begin position="20"/>
        <end position="137"/>
    </location>
</feature>
<evidence type="ECO:0000313" key="3">
    <source>
        <dbReference type="EMBL" id="EPF75642.1"/>
    </source>
</evidence>
<gene>
    <name evidence="3" type="ORF">F945_01309</name>
</gene>
<keyword evidence="1" id="KW-0812">Transmembrane</keyword>
<organism evidence="3 4">
    <name type="scientific">Acinetobacter rudis CIP 110305</name>
    <dbReference type="NCBI Taxonomy" id="421052"/>
    <lineage>
        <taxon>Bacteria</taxon>
        <taxon>Pseudomonadati</taxon>
        <taxon>Pseudomonadota</taxon>
        <taxon>Gammaproteobacteria</taxon>
        <taxon>Moraxellales</taxon>
        <taxon>Moraxellaceae</taxon>
        <taxon>Acinetobacter</taxon>
    </lineage>
</organism>
<feature type="transmembrane region" description="Helical" evidence="1">
    <location>
        <begin position="115"/>
        <end position="135"/>
    </location>
</feature>
<accession>S3N702</accession>
<feature type="transmembrane region" description="Helical" evidence="1">
    <location>
        <begin position="75"/>
        <end position="95"/>
    </location>
</feature>
<reference evidence="3 4" key="1">
    <citation type="submission" date="2013-06" db="EMBL/GenBank/DDBJ databases">
        <title>The Genome Sequence of Acinetobacter rudis CIP 110305.</title>
        <authorList>
            <consortium name="The Broad Institute Genome Sequencing Platform"/>
            <consortium name="The Broad Institute Genome Sequencing Center for Infectious Disease"/>
            <person name="Cerqueira G."/>
            <person name="Feldgarden M."/>
            <person name="Courvalin P."/>
            <person name="Perichon B."/>
            <person name="Grillot-Courvalin C."/>
            <person name="Clermont D."/>
            <person name="Rocha E."/>
            <person name="Yoon E.-J."/>
            <person name="Nemec A."/>
            <person name="Young S.K."/>
            <person name="Zeng Q."/>
            <person name="Gargeya S."/>
            <person name="Fitzgerald M."/>
            <person name="Abouelleil A."/>
            <person name="Alvarado L."/>
            <person name="Berlin A.M."/>
            <person name="Chapman S.B."/>
            <person name="Dewar J."/>
            <person name="Goldberg J."/>
            <person name="Griggs A."/>
            <person name="Gujja S."/>
            <person name="Hansen M."/>
            <person name="Howarth C."/>
            <person name="Imamovic A."/>
            <person name="Larimer J."/>
            <person name="McCowan C."/>
            <person name="Murphy C."/>
            <person name="Pearson M."/>
            <person name="Priest M."/>
            <person name="Roberts A."/>
            <person name="Saif S."/>
            <person name="Shea T."/>
            <person name="Sykes S."/>
            <person name="Wortman J."/>
            <person name="Nusbaum C."/>
            <person name="Birren B."/>
        </authorList>
    </citation>
    <scope>NUCLEOTIDE SEQUENCE [LARGE SCALE GENOMIC DNA]</scope>
    <source>
        <strain evidence="3 4">CIP 110305</strain>
    </source>
</reference>
<keyword evidence="4" id="KW-1185">Reference proteome</keyword>